<evidence type="ECO:0000256" key="1">
    <source>
        <dbReference type="SAM" id="MobiDB-lite"/>
    </source>
</evidence>
<organism evidence="2 3">
    <name type="scientific">Orbilia javanica</name>
    <dbReference type="NCBI Taxonomy" id="47235"/>
    <lineage>
        <taxon>Eukaryota</taxon>
        <taxon>Fungi</taxon>
        <taxon>Dikarya</taxon>
        <taxon>Ascomycota</taxon>
        <taxon>Pezizomycotina</taxon>
        <taxon>Orbiliomycetes</taxon>
        <taxon>Orbiliales</taxon>
        <taxon>Orbiliaceae</taxon>
        <taxon>Orbilia</taxon>
    </lineage>
</organism>
<dbReference type="Proteomes" id="UP001313282">
    <property type="component" value="Unassembled WGS sequence"/>
</dbReference>
<dbReference type="EMBL" id="JAVHNR010000005">
    <property type="protein sequence ID" value="KAK6343142.1"/>
    <property type="molecule type" value="Genomic_DNA"/>
</dbReference>
<accession>A0AAN8N5G1</accession>
<evidence type="ECO:0000313" key="3">
    <source>
        <dbReference type="Proteomes" id="UP001313282"/>
    </source>
</evidence>
<comment type="caution">
    <text evidence="2">The sequence shown here is derived from an EMBL/GenBank/DDBJ whole genome shotgun (WGS) entry which is preliminary data.</text>
</comment>
<dbReference type="AlphaFoldDB" id="A0AAN8N5G1"/>
<feature type="region of interest" description="Disordered" evidence="1">
    <location>
        <begin position="321"/>
        <end position="348"/>
    </location>
</feature>
<protein>
    <submittedName>
        <fullName evidence="2">Uncharacterized protein</fullName>
    </submittedName>
</protein>
<sequence length="393" mass="43156">MNPYSTFEFRGPGTNSFRYFTPFNVLHRSWHIIILVVAQCTAMAIPGTQGNSLQEVSIEISQRAASTPTSAMRLEGSKALDERARRTVSPRVFYDAGMRITCGQPREIVTRRPDPDDLANPLLDIGDWDSFQNPLASHSENLQMVVAGIRECLGGCACDLDTGELKPPARAETDPDMACGTPRKLAICVHVNPHLQDPSYAFIVSQPVSYRNIPSFLQALNAIPENVRVLNPLYYWTPPPYMRDHEGQMFTWQGNPFLTHGPGGELNEESLPADPLADEGLNALSALPGANQAVVPGYSPEVPLEEILGPLPIGAPFEEIPRPEPTAESQGLPHEPYPMYGPEDEGPSRPHPYVNGWEYMMNGKPPFKRSIEVKAISQTNAASQGGHSHAVNQ</sequence>
<proteinExistence type="predicted"/>
<name>A0AAN8N5G1_9PEZI</name>
<keyword evidence="3" id="KW-1185">Reference proteome</keyword>
<reference evidence="2 3" key="1">
    <citation type="submission" date="2019-10" db="EMBL/GenBank/DDBJ databases">
        <authorList>
            <person name="Palmer J.M."/>
        </authorList>
    </citation>
    <scope>NUCLEOTIDE SEQUENCE [LARGE SCALE GENOMIC DNA]</scope>
    <source>
        <strain evidence="2 3">TWF718</strain>
    </source>
</reference>
<gene>
    <name evidence="2" type="ORF">TWF718_008515</name>
</gene>
<evidence type="ECO:0000313" key="2">
    <source>
        <dbReference type="EMBL" id="KAK6343142.1"/>
    </source>
</evidence>